<protein>
    <submittedName>
        <fullName evidence="2">Uncharacterized protein</fullName>
    </submittedName>
</protein>
<dbReference type="RefSeq" id="WP_225566226.1">
    <property type="nucleotide sequence ID" value="NZ_JAIXCQ010000010.1"/>
</dbReference>
<reference evidence="2 3" key="1">
    <citation type="submission" date="2021-09" db="EMBL/GenBank/DDBJ databases">
        <title>Isoptericola luteus sp. nov., a novel bacterium isolated from Harbin, the capital city of Heilongjiang province.</title>
        <authorList>
            <person name="Li J."/>
        </authorList>
    </citation>
    <scope>NUCLEOTIDE SEQUENCE [LARGE SCALE GENOMIC DNA]</scope>
    <source>
        <strain evidence="2 3">NEAU-Y5</strain>
    </source>
</reference>
<evidence type="ECO:0000313" key="3">
    <source>
        <dbReference type="Proteomes" id="UP001319870"/>
    </source>
</evidence>
<dbReference type="Proteomes" id="UP001319870">
    <property type="component" value="Unassembled WGS sequence"/>
</dbReference>
<organism evidence="2 3">
    <name type="scientific">Isoptericola luteus</name>
    <dbReference type="NCBI Taxonomy" id="2879484"/>
    <lineage>
        <taxon>Bacteria</taxon>
        <taxon>Bacillati</taxon>
        <taxon>Actinomycetota</taxon>
        <taxon>Actinomycetes</taxon>
        <taxon>Micrococcales</taxon>
        <taxon>Promicromonosporaceae</taxon>
        <taxon>Isoptericola</taxon>
    </lineage>
</organism>
<keyword evidence="3" id="KW-1185">Reference proteome</keyword>
<evidence type="ECO:0000256" key="1">
    <source>
        <dbReference type="SAM" id="MobiDB-lite"/>
    </source>
</evidence>
<dbReference type="EMBL" id="JAIXCQ010000010">
    <property type="protein sequence ID" value="MCA5894459.1"/>
    <property type="molecule type" value="Genomic_DNA"/>
</dbReference>
<evidence type="ECO:0000313" key="2">
    <source>
        <dbReference type="EMBL" id="MCA5894459.1"/>
    </source>
</evidence>
<feature type="region of interest" description="Disordered" evidence="1">
    <location>
        <begin position="1"/>
        <end position="22"/>
    </location>
</feature>
<name>A0ABS7ZLC7_9MICO</name>
<sequence length="71" mass="7792">MTITPATIAMPRPLTRPVPRPVPRTVDEAAAAARRPTRGDLVTVDPADRRRRAQLALLELVVTRSAGRRRG</sequence>
<proteinExistence type="predicted"/>
<accession>A0ABS7ZLC7</accession>
<comment type="caution">
    <text evidence="2">The sequence shown here is derived from an EMBL/GenBank/DDBJ whole genome shotgun (WGS) entry which is preliminary data.</text>
</comment>
<gene>
    <name evidence="2" type="ORF">LEP48_14040</name>
</gene>